<dbReference type="InterPro" id="IPR008920">
    <property type="entry name" value="TF_FadR/GntR_C"/>
</dbReference>
<sequence length="247" mass="27334">MRFDRVSPVRAYERVVEQIEEAVLCGRLRPGEHLPSERDLMVQFGVGRSTVREALRVLQSNGLVRSRAGDPRGAQVQAVSPGALQKSMTMLARADTLGLAELVQFRMLLEGSANQLAARLRTPEQLAEMDTAMDVMRTAVDEGYAEFSRADVAFHEAVARATGNTLIQICGTVVRDVVLGLIEDKIVNAPDSRALMLTSLEHHSRVLEAVRDGDGELAARLARRSLYDYYAEYVPEDERAMLLPLLD</sequence>
<dbReference type="Pfam" id="PF00392">
    <property type="entry name" value="GntR"/>
    <property type="match status" value="1"/>
</dbReference>
<dbReference type="InterPro" id="IPR000524">
    <property type="entry name" value="Tscrpt_reg_HTH_GntR"/>
</dbReference>
<comment type="caution">
    <text evidence="5">The sequence shown here is derived from an EMBL/GenBank/DDBJ whole genome shotgun (WGS) entry which is preliminary data.</text>
</comment>
<proteinExistence type="predicted"/>
<gene>
    <name evidence="5" type="ORF">ACFFQA_02470</name>
</gene>
<dbReference type="PROSITE" id="PS50949">
    <property type="entry name" value="HTH_GNTR"/>
    <property type="match status" value="1"/>
</dbReference>
<evidence type="ECO:0000256" key="2">
    <source>
        <dbReference type="ARBA" id="ARBA00023125"/>
    </source>
</evidence>
<evidence type="ECO:0000256" key="1">
    <source>
        <dbReference type="ARBA" id="ARBA00023015"/>
    </source>
</evidence>
<keyword evidence="6" id="KW-1185">Reference proteome</keyword>
<dbReference type="CDD" id="cd07377">
    <property type="entry name" value="WHTH_GntR"/>
    <property type="match status" value="1"/>
</dbReference>
<dbReference type="EMBL" id="JBHLZU010000002">
    <property type="protein sequence ID" value="MFB9902796.1"/>
    <property type="molecule type" value="Genomic_DNA"/>
</dbReference>
<dbReference type="InterPro" id="IPR036390">
    <property type="entry name" value="WH_DNA-bd_sf"/>
</dbReference>
<evidence type="ECO:0000313" key="5">
    <source>
        <dbReference type="EMBL" id="MFB9902796.1"/>
    </source>
</evidence>
<feature type="domain" description="HTH gntR-type" evidence="4">
    <location>
        <begin position="9"/>
        <end position="79"/>
    </location>
</feature>
<dbReference type="SMART" id="SM00345">
    <property type="entry name" value="HTH_GNTR"/>
    <property type="match status" value="1"/>
</dbReference>
<evidence type="ECO:0000256" key="3">
    <source>
        <dbReference type="ARBA" id="ARBA00023163"/>
    </source>
</evidence>
<dbReference type="Pfam" id="PF07729">
    <property type="entry name" value="FCD"/>
    <property type="match status" value="1"/>
</dbReference>
<dbReference type="Proteomes" id="UP001589693">
    <property type="component" value="Unassembled WGS sequence"/>
</dbReference>
<dbReference type="PANTHER" id="PTHR43537">
    <property type="entry name" value="TRANSCRIPTIONAL REGULATOR, GNTR FAMILY"/>
    <property type="match status" value="1"/>
</dbReference>
<keyword evidence="2" id="KW-0238">DNA-binding</keyword>
<organism evidence="5 6">
    <name type="scientific">Allokutzneria oryzae</name>
    <dbReference type="NCBI Taxonomy" id="1378989"/>
    <lineage>
        <taxon>Bacteria</taxon>
        <taxon>Bacillati</taxon>
        <taxon>Actinomycetota</taxon>
        <taxon>Actinomycetes</taxon>
        <taxon>Pseudonocardiales</taxon>
        <taxon>Pseudonocardiaceae</taxon>
        <taxon>Allokutzneria</taxon>
    </lineage>
</organism>
<dbReference type="SMART" id="SM00895">
    <property type="entry name" value="FCD"/>
    <property type="match status" value="1"/>
</dbReference>
<protein>
    <submittedName>
        <fullName evidence="5">FadR/GntR family transcriptional regulator</fullName>
    </submittedName>
</protein>
<accession>A0ABV5ZPK6</accession>
<dbReference type="RefSeq" id="WP_377850207.1">
    <property type="nucleotide sequence ID" value="NZ_JBHLZU010000002.1"/>
</dbReference>
<dbReference type="Gene3D" id="1.10.10.10">
    <property type="entry name" value="Winged helix-like DNA-binding domain superfamily/Winged helix DNA-binding domain"/>
    <property type="match status" value="1"/>
</dbReference>
<evidence type="ECO:0000259" key="4">
    <source>
        <dbReference type="PROSITE" id="PS50949"/>
    </source>
</evidence>
<name>A0ABV5ZPK6_9PSEU</name>
<dbReference type="PANTHER" id="PTHR43537:SF5">
    <property type="entry name" value="UXU OPERON TRANSCRIPTIONAL REGULATOR"/>
    <property type="match status" value="1"/>
</dbReference>
<keyword evidence="1" id="KW-0805">Transcription regulation</keyword>
<reference evidence="5 6" key="1">
    <citation type="submission" date="2024-09" db="EMBL/GenBank/DDBJ databases">
        <authorList>
            <person name="Sun Q."/>
            <person name="Mori K."/>
        </authorList>
    </citation>
    <scope>NUCLEOTIDE SEQUENCE [LARGE SCALE GENOMIC DNA]</scope>
    <source>
        <strain evidence="5 6">TBRC 7907</strain>
    </source>
</reference>
<dbReference type="Gene3D" id="1.20.120.530">
    <property type="entry name" value="GntR ligand-binding domain-like"/>
    <property type="match status" value="1"/>
</dbReference>
<evidence type="ECO:0000313" key="6">
    <source>
        <dbReference type="Proteomes" id="UP001589693"/>
    </source>
</evidence>
<dbReference type="SUPFAM" id="SSF46785">
    <property type="entry name" value="Winged helix' DNA-binding domain"/>
    <property type="match status" value="1"/>
</dbReference>
<dbReference type="InterPro" id="IPR011711">
    <property type="entry name" value="GntR_C"/>
</dbReference>
<keyword evidence="3" id="KW-0804">Transcription</keyword>
<dbReference type="SUPFAM" id="SSF48008">
    <property type="entry name" value="GntR ligand-binding domain-like"/>
    <property type="match status" value="1"/>
</dbReference>
<dbReference type="PRINTS" id="PR00035">
    <property type="entry name" value="HTHGNTR"/>
</dbReference>
<dbReference type="InterPro" id="IPR036388">
    <property type="entry name" value="WH-like_DNA-bd_sf"/>
</dbReference>